<evidence type="ECO:0000256" key="6">
    <source>
        <dbReference type="ARBA" id="ARBA00022807"/>
    </source>
</evidence>
<keyword evidence="11" id="KW-1185">Reference proteome</keyword>
<organism evidence="10 11">
    <name type="scientific">Euplotes crassus</name>
    <dbReference type="NCBI Taxonomy" id="5936"/>
    <lineage>
        <taxon>Eukaryota</taxon>
        <taxon>Sar</taxon>
        <taxon>Alveolata</taxon>
        <taxon>Ciliophora</taxon>
        <taxon>Intramacronucleata</taxon>
        <taxon>Spirotrichea</taxon>
        <taxon>Hypotrichia</taxon>
        <taxon>Euplotida</taxon>
        <taxon>Euplotidae</taxon>
        <taxon>Moneuplotes</taxon>
    </lineage>
</organism>
<comment type="catalytic activity">
    <reaction evidence="1 7">
        <text>Thiol-dependent hydrolysis of ester, thioester, amide, peptide and isopeptide bonds formed by the C-terminal Gly of ubiquitin (a 76-residue protein attached to proteins as an intracellular targeting signal).</text>
        <dbReference type="EC" id="3.4.19.12"/>
    </reaction>
</comment>
<evidence type="ECO:0000256" key="1">
    <source>
        <dbReference type="ARBA" id="ARBA00000707"/>
    </source>
</evidence>
<dbReference type="AlphaFoldDB" id="A0AAD1U6G9"/>
<keyword evidence="3 7" id="KW-0645">Protease</keyword>
<accession>A0AAD1U6G9</accession>
<comment type="similarity">
    <text evidence="2 7">Belongs to the peptidase C19 family.</text>
</comment>
<dbReference type="GO" id="GO:0006508">
    <property type="term" value="P:proteolysis"/>
    <property type="evidence" value="ECO:0007669"/>
    <property type="project" value="UniProtKB-KW"/>
</dbReference>
<dbReference type="PROSITE" id="PS50235">
    <property type="entry name" value="USP_3"/>
    <property type="match status" value="1"/>
</dbReference>
<dbReference type="GO" id="GO:0004843">
    <property type="term" value="F:cysteine-type deubiquitinase activity"/>
    <property type="evidence" value="ECO:0007669"/>
    <property type="project" value="UniProtKB-UniRule"/>
</dbReference>
<gene>
    <name evidence="10" type="ORF">ECRASSUSDP1_LOCUS2683</name>
</gene>
<keyword evidence="5 7" id="KW-0378">Hydrolase</keyword>
<dbReference type="EMBL" id="CAMPGE010002565">
    <property type="protein sequence ID" value="CAI2361372.1"/>
    <property type="molecule type" value="Genomic_DNA"/>
</dbReference>
<dbReference type="InterPro" id="IPR028889">
    <property type="entry name" value="USP"/>
</dbReference>
<evidence type="ECO:0000256" key="5">
    <source>
        <dbReference type="ARBA" id="ARBA00022801"/>
    </source>
</evidence>
<dbReference type="Pfam" id="PF00443">
    <property type="entry name" value="UCH"/>
    <property type="match status" value="1"/>
</dbReference>
<dbReference type="PROSITE" id="PS00972">
    <property type="entry name" value="USP_1"/>
    <property type="match status" value="1"/>
</dbReference>
<dbReference type="PROSITE" id="PS00973">
    <property type="entry name" value="USP_2"/>
    <property type="match status" value="1"/>
</dbReference>
<dbReference type="GO" id="GO:0005634">
    <property type="term" value="C:nucleus"/>
    <property type="evidence" value="ECO:0007669"/>
    <property type="project" value="TreeGrafter"/>
</dbReference>
<protein>
    <recommendedName>
        <fullName evidence="7">Ubiquitin carboxyl-terminal hydrolase</fullName>
        <ecNumber evidence="7">3.4.19.12</ecNumber>
    </recommendedName>
</protein>
<dbReference type="EC" id="3.4.19.12" evidence="7"/>
<evidence type="ECO:0000259" key="9">
    <source>
        <dbReference type="PROSITE" id="PS50235"/>
    </source>
</evidence>
<reference evidence="10" key="1">
    <citation type="submission" date="2023-07" db="EMBL/GenBank/DDBJ databases">
        <authorList>
            <consortium name="AG Swart"/>
            <person name="Singh M."/>
            <person name="Singh A."/>
            <person name="Seah K."/>
            <person name="Emmerich C."/>
        </authorList>
    </citation>
    <scope>NUCLEOTIDE SEQUENCE</scope>
    <source>
        <strain evidence="10">DP1</strain>
    </source>
</reference>
<dbReference type="Gene3D" id="3.90.70.10">
    <property type="entry name" value="Cysteine proteinases"/>
    <property type="match status" value="1"/>
</dbReference>
<dbReference type="SUPFAM" id="SSF54001">
    <property type="entry name" value="Cysteine proteinases"/>
    <property type="match status" value="1"/>
</dbReference>
<evidence type="ECO:0000313" key="10">
    <source>
        <dbReference type="EMBL" id="CAI2361372.1"/>
    </source>
</evidence>
<proteinExistence type="inferred from homology"/>
<dbReference type="InterPro" id="IPR001394">
    <property type="entry name" value="Peptidase_C19_UCH"/>
</dbReference>
<evidence type="ECO:0000256" key="4">
    <source>
        <dbReference type="ARBA" id="ARBA00022786"/>
    </source>
</evidence>
<evidence type="ECO:0000313" key="11">
    <source>
        <dbReference type="Proteomes" id="UP001295684"/>
    </source>
</evidence>
<dbReference type="InterPro" id="IPR038765">
    <property type="entry name" value="Papain-like_cys_pep_sf"/>
</dbReference>
<dbReference type="PANTHER" id="PTHR24006:SF758">
    <property type="entry name" value="UBIQUITIN CARBOXYL-TERMINAL HYDROLASE 36"/>
    <property type="match status" value="1"/>
</dbReference>
<keyword evidence="4 7" id="KW-0833">Ubl conjugation pathway</keyword>
<evidence type="ECO:0000256" key="3">
    <source>
        <dbReference type="ARBA" id="ARBA00022670"/>
    </source>
</evidence>
<comment type="caution">
    <text evidence="10">The sequence shown here is derived from an EMBL/GenBank/DDBJ whole genome shotgun (WGS) entry which is preliminary data.</text>
</comment>
<sequence>MFMKTPIGLSNIGNTCFANSVLQCMMHTPEMVDFVGSSNKNPELTKKSDEKEMNSDTTILPKRAARLRRMASFVGFDNPTQYCCAYCGIKEIFDEMKNSFRDYILPMGMNDIIKKVFGEDVEIGTQQDAHEFLIMLLHSLEGSKCLNKSKKDDEDYCFEIHDKKKELNSIFEGSFSSNISCQKCRNNNKNHQKFQDINLEIKATFDECMRYYFSPEKLEGENKYECENCDKYTNAVKSIGLKDAPLNLIISFKRFDKFGDKIKSDLKYPAKFNLNDYISEPLSRRRISSGDKLYELYAVINHEGKNSHCGHYTSFIKSFNGKWYHCDDCRVCKIRNEAPVKNSAKAYILFYRLIDSCREAIGAPRKISTASTQIANIEEKKNTRKRKARKSKFNRKRRKIIESEESSQKSESQINESQEEQIEIVSCAMSEVSDLTSTSSKDSKPSEEDTYITINFIDNKAAH</sequence>
<feature type="region of interest" description="Disordered" evidence="8">
    <location>
        <begin position="401"/>
        <end position="420"/>
    </location>
</feature>
<dbReference type="GO" id="GO:0005829">
    <property type="term" value="C:cytosol"/>
    <property type="evidence" value="ECO:0007669"/>
    <property type="project" value="TreeGrafter"/>
</dbReference>
<name>A0AAD1U6G9_EUPCR</name>
<feature type="domain" description="USP" evidence="9">
    <location>
        <begin position="7"/>
        <end position="354"/>
    </location>
</feature>
<dbReference type="Proteomes" id="UP001295684">
    <property type="component" value="Unassembled WGS sequence"/>
</dbReference>
<dbReference type="InterPro" id="IPR018200">
    <property type="entry name" value="USP_CS"/>
</dbReference>
<evidence type="ECO:0000256" key="2">
    <source>
        <dbReference type="ARBA" id="ARBA00009085"/>
    </source>
</evidence>
<dbReference type="PANTHER" id="PTHR24006">
    <property type="entry name" value="UBIQUITIN CARBOXYL-TERMINAL HYDROLASE"/>
    <property type="match status" value="1"/>
</dbReference>
<keyword evidence="6 7" id="KW-0788">Thiol protease</keyword>
<dbReference type="InterPro" id="IPR050164">
    <property type="entry name" value="Peptidase_C19"/>
</dbReference>
<dbReference type="GO" id="GO:0016579">
    <property type="term" value="P:protein deubiquitination"/>
    <property type="evidence" value="ECO:0007669"/>
    <property type="project" value="InterPro"/>
</dbReference>
<evidence type="ECO:0000256" key="8">
    <source>
        <dbReference type="SAM" id="MobiDB-lite"/>
    </source>
</evidence>
<evidence type="ECO:0000256" key="7">
    <source>
        <dbReference type="RuleBase" id="RU366025"/>
    </source>
</evidence>